<evidence type="ECO:0000256" key="1">
    <source>
        <dbReference type="SAM" id="MobiDB-lite"/>
    </source>
</evidence>
<protein>
    <submittedName>
        <fullName evidence="3">Uncharacterized protein</fullName>
    </submittedName>
</protein>
<accession>A0A820AY91</accession>
<keyword evidence="2" id="KW-0472">Membrane</keyword>
<feature type="compositionally biased region" description="Polar residues" evidence="1">
    <location>
        <begin position="14"/>
        <end position="24"/>
    </location>
</feature>
<keyword evidence="2" id="KW-0812">Transmembrane</keyword>
<evidence type="ECO:0000313" key="3">
    <source>
        <dbReference type="EMBL" id="CAF4198995.1"/>
    </source>
</evidence>
<dbReference type="AlphaFoldDB" id="A0A820AY91"/>
<gene>
    <name evidence="3" type="ORF">UXM345_LOCUS27894</name>
</gene>
<organism evidence="3 4">
    <name type="scientific">Rotaria magnacalcarata</name>
    <dbReference type="NCBI Taxonomy" id="392030"/>
    <lineage>
        <taxon>Eukaryota</taxon>
        <taxon>Metazoa</taxon>
        <taxon>Spiralia</taxon>
        <taxon>Gnathifera</taxon>
        <taxon>Rotifera</taxon>
        <taxon>Eurotatoria</taxon>
        <taxon>Bdelloidea</taxon>
        <taxon>Philodinida</taxon>
        <taxon>Philodinidae</taxon>
        <taxon>Rotaria</taxon>
    </lineage>
</organism>
<proteinExistence type="predicted"/>
<sequence length="108" mass="12020">MKSTLQSHWDVESESTNQINTSWTKENDEPNKKAPESDKQNKSSDKRYHRAGFYFKSCLCGAVPGMLVAGIVLAIAITFWMSSPQQTSTDVSTTTLCHHVSNNAIKLI</sequence>
<dbReference type="Proteomes" id="UP000663842">
    <property type="component" value="Unassembled WGS sequence"/>
</dbReference>
<keyword evidence="2" id="KW-1133">Transmembrane helix</keyword>
<reference evidence="3" key="1">
    <citation type="submission" date="2021-02" db="EMBL/GenBank/DDBJ databases">
        <authorList>
            <person name="Nowell W R."/>
        </authorList>
    </citation>
    <scope>NUCLEOTIDE SEQUENCE</scope>
</reference>
<evidence type="ECO:0000313" key="4">
    <source>
        <dbReference type="Proteomes" id="UP000663842"/>
    </source>
</evidence>
<evidence type="ECO:0000256" key="2">
    <source>
        <dbReference type="SAM" id="Phobius"/>
    </source>
</evidence>
<name>A0A820AY91_9BILA</name>
<dbReference type="EMBL" id="CAJOBF010006188">
    <property type="protein sequence ID" value="CAF4198995.1"/>
    <property type="molecule type" value="Genomic_DNA"/>
</dbReference>
<comment type="caution">
    <text evidence="3">The sequence shown here is derived from an EMBL/GenBank/DDBJ whole genome shotgun (WGS) entry which is preliminary data.</text>
</comment>
<feature type="region of interest" description="Disordered" evidence="1">
    <location>
        <begin position="1"/>
        <end position="45"/>
    </location>
</feature>
<feature type="compositionally biased region" description="Basic and acidic residues" evidence="1">
    <location>
        <begin position="25"/>
        <end position="45"/>
    </location>
</feature>
<feature type="transmembrane region" description="Helical" evidence="2">
    <location>
        <begin position="53"/>
        <end position="81"/>
    </location>
</feature>